<dbReference type="Proteomes" id="UP000735302">
    <property type="component" value="Unassembled WGS sequence"/>
</dbReference>
<protein>
    <submittedName>
        <fullName evidence="1">Uncharacterized protein</fullName>
    </submittedName>
</protein>
<name>A0AAV4A4Z8_9GAST</name>
<organism evidence="1 2">
    <name type="scientific">Plakobranchus ocellatus</name>
    <dbReference type="NCBI Taxonomy" id="259542"/>
    <lineage>
        <taxon>Eukaryota</taxon>
        <taxon>Metazoa</taxon>
        <taxon>Spiralia</taxon>
        <taxon>Lophotrochozoa</taxon>
        <taxon>Mollusca</taxon>
        <taxon>Gastropoda</taxon>
        <taxon>Heterobranchia</taxon>
        <taxon>Euthyneura</taxon>
        <taxon>Panpulmonata</taxon>
        <taxon>Sacoglossa</taxon>
        <taxon>Placobranchoidea</taxon>
        <taxon>Plakobranchidae</taxon>
        <taxon>Plakobranchus</taxon>
    </lineage>
</organism>
<dbReference type="AlphaFoldDB" id="A0AAV4A4Z8"/>
<dbReference type="EMBL" id="BLXT01003724">
    <property type="protein sequence ID" value="GFO03321.1"/>
    <property type="molecule type" value="Genomic_DNA"/>
</dbReference>
<sequence>MSSELNKSKKPIWASSEIKVQHSSKNQRALVTLLYAGEQPPTWHIRQQWIKVLARIESSQSTVSIGRLTCERSQLKSTCGNDWQQVPQHMRRVLQLINVIR</sequence>
<reference evidence="1 2" key="1">
    <citation type="journal article" date="2021" name="Elife">
        <title>Chloroplast acquisition without the gene transfer in kleptoplastic sea slugs, Plakobranchus ocellatus.</title>
        <authorList>
            <person name="Maeda T."/>
            <person name="Takahashi S."/>
            <person name="Yoshida T."/>
            <person name="Shimamura S."/>
            <person name="Takaki Y."/>
            <person name="Nagai Y."/>
            <person name="Toyoda A."/>
            <person name="Suzuki Y."/>
            <person name="Arimoto A."/>
            <person name="Ishii H."/>
            <person name="Satoh N."/>
            <person name="Nishiyama T."/>
            <person name="Hasebe M."/>
            <person name="Maruyama T."/>
            <person name="Minagawa J."/>
            <person name="Obokata J."/>
            <person name="Shigenobu S."/>
        </authorList>
    </citation>
    <scope>NUCLEOTIDE SEQUENCE [LARGE SCALE GENOMIC DNA]</scope>
</reference>
<comment type="caution">
    <text evidence="1">The sequence shown here is derived from an EMBL/GenBank/DDBJ whole genome shotgun (WGS) entry which is preliminary data.</text>
</comment>
<evidence type="ECO:0000313" key="2">
    <source>
        <dbReference type="Proteomes" id="UP000735302"/>
    </source>
</evidence>
<proteinExistence type="predicted"/>
<gene>
    <name evidence="1" type="ORF">PoB_002982600</name>
</gene>
<keyword evidence="2" id="KW-1185">Reference proteome</keyword>
<evidence type="ECO:0000313" key="1">
    <source>
        <dbReference type="EMBL" id="GFO03321.1"/>
    </source>
</evidence>
<accession>A0AAV4A4Z8</accession>